<dbReference type="InterPro" id="IPR015946">
    <property type="entry name" value="KH_dom-like_a/b"/>
</dbReference>
<gene>
    <name evidence="1" type="ORF">EG19_01160</name>
</gene>
<name>A0A062XXC8_9BACT</name>
<dbReference type="InterPro" id="IPR036102">
    <property type="entry name" value="OsmC/Ohrsf"/>
</dbReference>
<evidence type="ECO:0008006" key="3">
    <source>
        <dbReference type="Google" id="ProtNLM"/>
    </source>
</evidence>
<protein>
    <recommendedName>
        <fullName evidence="3">OsmC family peroxiredoxin</fullName>
    </recommendedName>
</protein>
<proteinExistence type="predicted"/>
<dbReference type="Proteomes" id="UP000027284">
    <property type="component" value="Unassembled WGS sequence"/>
</dbReference>
<dbReference type="InterPro" id="IPR003718">
    <property type="entry name" value="OsmC/Ohr_fam"/>
</dbReference>
<dbReference type="Gene3D" id="3.30.300.20">
    <property type="match status" value="1"/>
</dbReference>
<dbReference type="PANTHER" id="PTHR34352">
    <property type="entry name" value="PROTEIN YHFA"/>
    <property type="match status" value="1"/>
</dbReference>
<sequence>MAEQTKATLRWQEGLRFEAESGSGRKIVLDSPSRPNQAGPAPMEVMLMGIAGCTAMDVVAILEKMRQHLARLEVEIVGTRAESHPKYFTGISIVYHLWGEGLTPEKVQRAVELSHQTYCSALASLRPDCKVESRIEIHSS</sequence>
<dbReference type="PANTHER" id="PTHR34352:SF1">
    <property type="entry name" value="PROTEIN YHFA"/>
    <property type="match status" value="1"/>
</dbReference>
<organism evidence="1 2">
    <name type="scientific">Thermoanaerobaculum aquaticum</name>
    <dbReference type="NCBI Taxonomy" id="1312852"/>
    <lineage>
        <taxon>Bacteria</taxon>
        <taxon>Pseudomonadati</taxon>
        <taxon>Acidobacteriota</taxon>
        <taxon>Thermoanaerobaculia</taxon>
        <taxon>Thermoanaerobaculales</taxon>
        <taxon>Thermoanaerobaculaceae</taxon>
        <taxon>Thermoanaerobaculum</taxon>
    </lineage>
</organism>
<dbReference type="RefSeq" id="WP_038048341.1">
    <property type="nucleotide sequence ID" value="NZ_JMFG01000012.1"/>
</dbReference>
<dbReference type="EMBL" id="JMFG01000012">
    <property type="protein sequence ID" value="KDA54069.1"/>
    <property type="molecule type" value="Genomic_DNA"/>
</dbReference>
<dbReference type="AlphaFoldDB" id="A0A062XXC8"/>
<dbReference type="Gene3D" id="2.20.25.10">
    <property type="match status" value="1"/>
</dbReference>
<reference evidence="1 2" key="1">
    <citation type="submission" date="2014-04" db="EMBL/GenBank/DDBJ databases">
        <title>The Genome Sequence of Thermoanaerobaculum aquaticum MP-01, The First Cultivated Group 23 Acidobacterium.</title>
        <authorList>
            <person name="Stamps B.W."/>
            <person name="Losey N.A."/>
            <person name="Lawson P.A."/>
            <person name="Stevenson B.S."/>
        </authorList>
    </citation>
    <scope>NUCLEOTIDE SEQUENCE [LARGE SCALE GENOMIC DNA]</scope>
    <source>
        <strain evidence="1 2">MP-01</strain>
    </source>
</reference>
<accession>A0A062XXC8</accession>
<keyword evidence="2" id="KW-1185">Reference proteome</keyword>
<evidence type="ECO:0000313" key="1">
    <source>
        <dbReference type="EMBL" id="KDA54069.1"/>
    </source>
</evidence>
<dbReference type="Pfam" id="PF02566">
    <property type="entry name" value="OsmC"/>
    <property type="match status" value="1"/>
</dbReference>
<evidence type="ECO:0000313" key="2">
    <source>
        <dbReference type="Proteomes" id="UP000027284"/>
    </source>
</evidence>
<comment type="caution">
    <text evidence="1">The sequence shown here is derived from an EMBL/GenBank/DDBJ whole genome shotgun (WGS) entry which is preliminary data.</text>
</comment>
<dbReference type="OrthoDB" id="9804010at2"/>
<dbReference type="SUPFAM" id="SSF82784">
    <property type="entry name" value="OsmC-like"/>
    <property type="match status" value="1"/>
</dbReference>
<dbReference type="STRING" id="1312852.EG19_01160"/>